<comment type="subunit">
    <text evidence="6">The complex is composed of six subunits: RnfA, RnfB, RnfC, RnfD, RnfE and RnfG.</text>
</comment>
<name>A0A6N2ZVZ9_9FIRM</name>
<organism evidence="9">
    <name type="scientific">Intestinibacter bartlettii</name>
    <dbReference type="NCBI Taxonomy" id="261299"/>
    <lineage>
        <taxon>Bacteria</taxon>
        <taxon>Bacillati</taxon>
        <taxon>Bacillota</taxon>
        <taxon>Clostridia</taxon>
        <taxon>Peptostreptococcales</taxon>
        <taxon>Peptostreptococcaceae</taxon>
        <taxon>Intestinibacter</taxon>
    </lineage>
</organism>
<dbReference type="EC" id="7.-.-.-" evidence="6"/>
<evidence type="ECO:0000256" key="3">
    <source>
        <dbReference type="ARBA" id="ARBA00022630"/>
    </source>
</evidence>
<dbReference type="PANTHER" id="PTHR36118">
    <property type="entry name" value="ION-TRANSLOCATING OXIDOREDUCTASE COMPLEX SUBUNIT G"/>
    <property type="match status" value="1"/>
</dbReference>
<protein>
    <recommendedName>
        <fullName evidence="6">Ion-translocating oxidoreductase complex subunit G</fullName>
        <ecNumber evidence="6">7.-.-.-</ecNumber>
    </recommendedName>
    <alternativeName>
        <fullName evidence="6">Rnf electron transport complex subunit G</fullName>
    </alternativeName>
</protein>
<dbReference type="HAMAP" id="MF_00479">
    <property type="entry name" value="RsxG_RnfG"/>
    <property type="match status" value="1"/>
</dbReference>
<comment type="similarity">
    <text evidence="6">Belongs to the RnfG family.</text>
</comment>
<evidence type="ECO:0000256" key="6">
    <source>
        <dbReference type="HAMAP-Rule" id="MF_00479"/>
    </source>
</evidence>
<gene>
    <name evidence="9" type="primary">nqrC</name>
    <name evidence="6" type="synonym">rnfG</name>
    <name evidence="9" type="ORF">IBLFYP30_00163</name>
</gene>
<dbReference type="PIRSF" id="PIRSF006091">
    <property type="entry name" value="E_trnsport_RnfG"/>
    <property type="match status" value="1"/>
</dbReference>
<feature type="chain" id="PRO_5026678945" description="Ion-translocating oxidoreductase complex subunit G" evidence="7">
    <location>
        <begin position="32"/>
        <end position="191"/>
    </location>
</feature>
<keyword evidence="6" id="KW-1003">Cell membrane</keyword>
<dbReference type="AlphaFoldDB" id="A0A6N2ZVZ9"/>
<keyword evidence="3 6" id="KW-0285">Flavoprotein</keyword>
<reference evidence="9" key="1">
    <citation type="submission" date="2019-11" db="EMBL/GenBank/DDBJ databases">
        <authorList>
            <person name="Feng L."/>
        </authorList>
    </citation>
    <scope>NUCLEOTIDE SEQUENCE</scope>
    <source>
        <strain evidence="9">IbartlettiiLFYP30</strain>
    </source>
</reference>
<evidence type="ECO:0000256" key="2">
    <source>
        <dbReference type="ARBA" id="ARBA00022553"/>
    </source>
</evidence>
<evidence type="ECO:0000259" key="8">
    <source>
        <dbReference type="SMART" id="SM00900"/>
    </source>
</evidence>
<dbReference type="NCBIfam" id="TIGR01947">
    <property type="entry name" value="rnfG"/>
    <property type="match status" value="1"/>
</dbReference>
<dbReference type="GO" id="GO:0005886">
    <property type="term" value="C:plasma membrane"/>
    <property type="evidence" value="ECO:0007669"/>
    <property type="project" value="UniProtKB-SubCell"/>
</dbReference>
<evidence type="ECO:0000256" key="1">
    <source>
        <dbReference type="ARBA" id="ARBA00022448"/>
    </source>
</evidence>
<evidence type="ECO:0000313" key="9">
    <source>
        <dbReference type="EMBL" id="VYT81900.1"/>
    </source>
</evidence>
<keyword evidence="6" id="KW-0472">Membrane</keyword>
<dbReference type="GO" id="GO:0022900">
    <property type="term" value="P:electron transport chain"/>
    <property type="evidence" value="ECO:0007669"/>
    <property type="project" value="UniProtKB-UniRule"/>
</dbReference>
<dbReference type="Pfam" id="PF04205">
    <property type="entry name" value="FMN_bind"/>
    <property type="match status" value="1"/>
</dbReference>
<feature type="modified residue" description="FMN phosphoryl threonine" evidence="6">
    <location>
        <position position="169"/>
    </location>
</feature>
<dbReference type="InterPro" id="IPR010209">
    <property type="entry name" value="Ion_transpt_RnfG/RsxG"/>
</dbReference>
<keyword evidence="4 6" id="KW-0288">FMN</keyword>
<evidence type="ECO:0000256" key="4">
    <source>
        <dbReference type="ARBA" id="ARBA00022643"/>
    </source>
</evidence>
<evidence type="ECO:0000256" key="5">
    <source>
        <dbReference type="ARBA" id="ARBA00022982"/>
    </source>
</evidence>
<keyword evidence="6" id="KW-1133">Transmembrane helix</keyword>
<dbReference type="InterPro" id="IPR007329">
    <property type="entry name" value="FMN-bd"/>
</dbReference>
<feature type="signal peptide" evidence="7">
    <location>
        <begin position="1"/>
        <end position="31"/>
    </location>
</feature>
<dbReference type="GO" id="GO:0009055">
    <property type="term" value="F:electron transfer activity"/>
    <property type="evidence" value="ECO:0007669"/>
    <property type="project" value="InterPro"/>
</dbReference>
<comment type="function">
    <text evidence="6">Part of a membrane-bound complex that couples electron transfer with translocation of ions across the membrane.</text>
</comment>
<proteinExistence type="inferred from homology"/>
<dbReference type="PANTHER" id="PTHR36118:SF1">
    <property type="entry name" value="ION-TRANSLOCATING OXIDOREDUCTASE COMPLEX SUBUNIT G"/>
    <property type="match status" value="1"/>
</dbReference>
<keyword evidence="9" id="KW-0560">Oxidoreductase</keyword>
<keyword evidence="1 6" id="KW-0813">Transport</keyword>
<dbReference type="GO" id="GO:0016491">
    <property type="term" value="F:oxidoreductase activity"/>
    <property type="evidence" value="ECO:0007669"/>
    <property type="project" value="UniProtKB-KW"/>
</dbReference>
<keyword evidence="5 6" id="KW-0249">Electron transport</keyword>
<keyword evidence="2 6" id="KW-0597">Phosphoprotein</keyword>
<keyword evidence="6" id="KW-0812">Transmembrane</keyword>
<dbReference type="GO" id="GO:0010181">
    <property type="term" value="F:FMN binding"/>
    <property type="evidence" value="ECO:0007669"/>
    <property type="project" value="InterPro"/>
</dbReference>
<dbReference type="RefSeq" id="WP_024037474.1">
    <property type="nucleotide sequence ID" value="NZ_CACRUE010000012.1"/>
</dbReference>
<comment type="cofactor">
    <cofactor evidence="6">
        <name>FMN</name>
        <dbReference type="ChEBI" id="CHEBI:58210"/>
    </cofactor>
</comment>
<accession>A0A6N2ZVZ9</accession>
<sequence>MGKDMFKLGLNLLIISAVAALLLALTNSVTASTIAQRNEQANAEARKLVLESAQDFEQVKDVKTDNSKGVEVSEIYEAKDASGNTVGYTLKVLPSGYGGTIELMVGIDSAKGQVSGINVVSNSETAGLGAKATDPEFSDQYKGKPLEELSVLKNGTPGDTEIKAISGATITSTAVTNGVDAAIEVYNNSLK</sequence>
<keyword evidence="6" id="KW-1278">Translocase</keyword>
<dbReference type="EMBL" id="CACRUE010000012">
    <property type="protein sequence ID" value="VYT81900.1"/>
    <property type="molecule type" value="Genomic_DNA"/>
</dbReference>
<evidence type="ECO:0000256" key="7">
    <source>
        <dbReference type="SAM" id="SignalP"/>
    </source>
</evidence>
<dbReference type="SMART" id="SM00900">
    <property type="entry name" value="FMN_bind"/>
    <property type="match status" value="1"/>
</dbReference>
<comment type="subcellular location">
    <subcellularLocation>
        <location evidence="6">Cell membrane</location>
        <topology evidence="6">Single-pass membrane protein</topology>
    </subcellularLocation>
</comment>
<keyword evidence="7" id="KW-0732">Signal</keyword>
<feature type="domain" description="FMN-binding" evidence="8">
    <location>
        <begin position="96"/>
        <end position="186"/>
    </location>
</feature>